<dbReference type="RefSeq" id="WP_378056477.1">
    <property type="nucleotide sequence ID" value="NZ_JBHSIS010000006.1"/>
</dbReference>
<keyword evidence="2" id="KW-1185">Reference proteome</keyword>
<dbReference type="Proteomes" id="UP001595859">
    <property type="component" value="Unassembled WGS sequence"/>
</dbReference>
<reference evidence="2" key="1">
    <citation type="journal article" date="2019" name="Int. J. Syst. Evol. Microbiol.">
        <title>The Global Catalogue of Microorganisms (GCM) 10K type strain sequencing project: providing services to taxonomists for standard genome sequencing and annotation.</title>
        <authorList>
            <consortium name="The Broad Institute Genomics Platform"/>
            <consortium name="The Broad Institute Genome Sequencing Center for Infectious Disease"/>
            <person name="Wu L."/>
            <person name="Ma J."/>
        </authorList>
    </citation>
    <scope>NUCLEOTIDE SEQUENCE [LARGE SCALE GENOMIC DNA]</scope>
    <source>
        <strain evidence="2">ZS-22-S1</strain>
    </source>
</reference>
<name>A0ABV9RYX2_9PSEU</name>
<organism evidence="1 2">
    <name type="scientific">Actinophytocola glycyrrhizae</name>
    <dbReference type="NCBI Taxonomy" id="2044873"/>
    <lineage>
        <taxon>Bacteria</taxon>
        <taxon>Bacillati</taxon>
        <taxon>Actinomycetota</taxon>
        <taxon>Actinomycetes</taxon>
        <taxon>Pseudonocardiales</taxon>
        <taxon>Pseudonocardiaceae</taxon>
    </lineage>
</organism>
<sequence length="251" mass="28587">MAATVVAIVGAVGVVLVFLVERRAARRATRDCGRLVARYCDFVVGNESAARAGLLASVENWHQKVHIQPNGDVREVVVLEAVAERDEVYFIRFHLGSDWDQPEKYRRNVLVNADNIEIDGRPTRHWSMTNSWLSNARLTSIVHFHSPVRMGQVVRMEMTRFWPAKCLPLMRRGAAEQFVFRATELLRVRHLEYQVRLPSGFDARYEPVGFTPPDNRISVGEYTDVGGRRVFICRVTELPEQLTVGMRLALA</sequence>
<evidence type="ECO:0008006" key="3">
    <source>
        <dbReference type="Google" id="ProtNLM"/>
    </source>
</evidence>
<dbReference type="EMBL" id="JBHSIS010000006">
    <property type="protein sequence ID" value="MFC4854542.1"/>
    <property type="molecule type" value="Genomic_DNA"/>
</dbReference>
<evidence type="ECO:0000313" key="2">
    <source>
        <dbReference type="Proteomes" id="UP001595859"/>
    </source>
</evidence>
<evidence type="ECO:0000313" key="1">
    <source>
        <dbReference type="EMBL" id="MFC4854542.1"/>
    </source>
</evidence>
<comment type="caution">
    <text evidence="1">The sequence shown here is derived from an EMBL/GenBank/DDBJ whole genome shotgun (WGS) entry which is preliminary data.</text>
</comment>
<proteinExistence type="predicted"/>
<accession>A0ABV9RYX2</accession>
<gene>
    <name evidence="1" type="ORF">ACFPCV_13610</name>
</gene>
<protein>
    <recommendedName>
        <fullName evidence="3">DUF4178 domain-containing protein</fullName>
    </recommendedName>
</protein>